<protein>
    <submittedName>
        <fullName evidence="1">Uncharacterized protein</fullName>
    </submittedName>
</protein>
<dbReference type="VEuPathDB" id="FungiDB:BD410DRAFT_104514"/>
<accession>A0A4Y7PJ94</accession>
<keyword evidence="2" id="KW-1185">Reference proteome</keyword>
<evidence type="ECO:0000313" key="1">
    <source>
        <dbReference type="EMBL" id="TDL15544.1"/>
    </source>
</evidence>
<evidence type="ECO:0000313" key="2">
    <source>
        <dbReference type="Proteomes" id="UP000294933"/>
    </source>
</evidence>
<dbReference type="Proteomes" id="UP000294933">
    <property type="component" value="Unassembled WGS sequence"/>
</dbReference>
<proteinExistence type="predicted"/>
<reference evidence="1 2" key="1">
    <citation type="submission" date="2018-06" db="EMBL/GenBank/DDBJ databases">
        <title>A transcriptomic atlas of mushroom development highlights an independent origin of complex multicellularity.</title>
        <authorList>
            <consortium name="DOE Joint Genome Institute"/>
            <person name="Krizsan K."/>
            <person name="Almasi E."/>
            <person name="Merenyi Z."/>
            <person name="Sahu N."/>
            <person name="Viragh M."/>
            <person name="Koszo T."/>
            <person name="Mondo S."/>
            <person name="Kiss B."/>
            <person name="Balint B."/>
            <person name="Kues U."/>
            <person name="Barry K."/>
            <person name="Hegedus J.C."/>
            <person name="Henrissat B."/>
            <person name="Johnson J."/>
            <person name="Lipzen A."/>
            <person name="Ohm R."/>
            <person name="Nagy I."/>
            <person name="Pangilinan J."/>
            <person name="Yan J."/>
            <person name="Xiong Y."/>
            <person name="Grigoriev I.V."/>
            <person name="Hibbett D.S."/>
            <person name="Nagy L.G."/>
        </authorList>
    </citation>
    <scope>NUCLEOTIDE SEQUENCE [LARGE SCALE GENOMIC DNA]</scope>
    <source>
        <strain evidence="1 2">SZMC22713</strain>
    </source>
</reference>
<gene>
    <name evidence="1" type="ORF">BD410DRAFT_104514</name>
</gene>
<sequence>MDLLSSPRRTRLATLLSDRQMMYLAADLLPHRLEPVRIGDIETRRQELNAGRTGNNFSSYCVLTVERQLRVSVAG</sequence>
<organism evidence="1 2">
    <name type="scientific">Rickenella mellea</name>
    <dbReference type="NCBI Taxonomy" id="50990"/>
    <lineage>
        <taxon>Eukaryota</taxon>
        <taxon>Fungi</taxon>
        <taxon>Dikarya</taxon>
        <taxon>Basidiomycota</taxon>
        <taxon>Agaricomycotina</taxon>
        <taxon>Agaricomycetes</taxon>
        <taxon>Hymenochaetales</taxon>
        <taxon>Rickenellaceae</taxon>
        <taxon>Rickenella</taxon>
    </lineage>
</organism>
<name>A0A4Y7PJ94_9AGAM</name>
<dbReference type="AlphaFoldDB" id="A0A4Y7PJ94"/>
<dbReference type="EMBL" id="ML170271">
    <property type="protein sequence ID" value="TDL15544.1"/>
    <property type="molecule type" value="Genomic_DNA"/>
</dbReference>